<gene>
    <name evidence="2" type="ORF">FNK824_LOCUS28209</name>
</gene>
<comment type="caution">
    <text evidence="2">The sequence shown here is derived from an EMBL/GenBank/DDBJ whole genome shotgun (WGS) entry which is preliminary data.</text>
</comment>
<keyword evidence="1" id="KW-0812">Transmembrane</keyword>
<feature type="transmembrane region" description="Helical" evidence="1">
    <location>
        <begin position="17"/>
        <end position="38"/>
    </location>
</feature>
<keyword evidence="1" id="KW-1133">Transmembrane helix</keyword>
<dbReference type="EMBL" id="CAJOBE010007632">
    <property type="protein sequence ID" value="CAF4041642.1"/>
    <property type="molecule type" value="Genomic_DNA"/>
</dbReference>
<accession>A0A819RB23</accession>
<sequence>GYYGWAQALEYCNFICYFYLLGLPFVYMALLPEVWTSIRRIFVHRNNRRTAQMPRSG</sequence>
<feature type="non-terminal residue" evidence="2">
    <location>
        <position position="1"/>
    </location>
</feature>
<reference evidence="2" key="1">
    <citation type="submission" date="2021-02" db="EMBL/GenBank/DDBJ databases">
        <authorList>
            <person name="Nowell W R."/>
        </authorList>
    </citation>
    <scope>NUCLEOTIDE SEQUENCE</scope>
</reference>
<evidence type="ECO:0000313" key="3">
    <source>
        <dbReference type="Proteomes" id="UP000663874"/>
    </source>
</evidence>
<dbReference type="Proteomes" id="UP000663874">
    <property type="component" value="Unassembled WGS sequence"/>
</dbReference>
<dbReference type="AlphaFoldDB" id="A0A819RB23"/>
<name>A0A819RB23_9BILA</name>
<evidence type="ECO:0000256" key="1">
    <source>
        <dbReference type="SAM" id="Phobius"/>
    </source>
</evidence>
<evidence type="ECO:0000313" key="2">
    <source>
        <dbReference type="EMBL" id="CAF4041642.1"/>
    </source>
</evidence>
<protein>
    <submittedName>
        <fullName evidence="2">Uncharacterized protein</fullName>
    </submittedName>
</protein>
<proteinExistence type="predicted"/>
<organism evidence="2 3">
    <name type="scientific">Rotaria sordida</name>
    <dbReference type="NCBI Taxonomy" id="392033"/>
    <lineage>
        <taxon>Eukaryota</taxon>
        <taxon>Metazoa</taxon>
        <taxon>Spiralia</taxon>
        <taxon>Gnathifera</taxon>
        <taxon>Rotifera</taxon>
        <taxon>Eurotatoria</taxon>
        <taxon>Bdelloidea</taxon>
        <taxon>Philodinida</taxon>
        <taxon>Philodinidae</taxon>
        <taxon>Rotaria</taxon>
    </lineage>
</organism>
<keyword evidence="1" id="KW-0472">Membrane</keyword>